<keyword evidence="1" id="KW-0539">Nucleus</keyword>
<dbReference type="EMBL" id="JACAZF010000005">
    <property type="protein sequence ID" value="KAF7303972.1"/>
    <property type="molecule type" value="Genomic_DNA"/>
</dbReference>
<protein>
    <submittedName>
        <fullName evidence="3">Zn(2)-C6 fungal-type domain-containing protein</fullName>
    </submittedName>
</protein>
<evidence type="ECO:0000256" key="1">
    <source>
        <dbReference type="ARBA" id="ARBA00023242"/>
    </source>
</evidence>
<accession>A0A8H6STA5</accession>
<evidence type="ECO:0000313" key="3">
    <source>
        <dbReference type="EMBL" id="KAF7303972.1"/>
    </source>
</evidence>
<dbReference type="RefSeq" id="XP_037220944.1">
    <property type="nucleotide sequence ID" value="XM_037363023.1"/>
</dbReference>
<dbReference type="InterPro" id="IPR001138">
    <property type="entry name" value="Zn2Cys6_DnaBD"/>
</dbReference>
<gene>
    <name evidence="3" type="ORF">MIND_00628100</name>
</gene>
<dbReference type="SUPFAM" id="SSF57701">
    <property type="entry name" value="Zn2/Cys6 DNA-binding domain"/>
    <property type="match status" value="1"/>
</dbReference>
<reference evidence="3" key="1">
    <citation type="submission" date="2020-05" db="EMBL/GenBank/DDBJ databases">
        <title>Mycena genomes resolve the evolution of fungal bioluminescence.</title>
        <authorList>
            <person name="Tsai I.J."/>
        </authorList>
    </citation>
    <scope>NUCLEOTIDE SEQUENCE</scope>
    <source>
        <strain evidence="3">171206Taipei</strain>
    </source>
</reference>
<dbReference type="AlphaFoldDB" id="A0A8H6STA5"/>
<dbReference type="GO" id="GO:0008270">
    <property type="term" value="F:zinc ion binding"/>
    <property type="evidence" value="ECO:0007669"/>
    <property type="project" value="InterPro"/>
</dbReference>
<name>A0A8H6STA5_9AGAR</name>
<dbReference type="PROSITE" id="PS00463">
    <property type="entry name" value="ZN2_CY6_FUNGAL_1"/>
    <property type="match status" value="1"/>
</dbReference>
<proteinExistence type="predicted"/>
<dbReference type="CDD" id="cd00067">
    <property type="entry name" value="GAL4"/>
    <property type="match status" value="1"/>
</dbReference>
<evidence type="ECO:0000313" key="4">
    <source>
        <dbReference type="Proteomes" id="UP000636479"/>
    </source>
</evidence>
<dbReference type="Gene3D" id="4.10.240.10">
    <property type="entry name" value="Zn(2)-C6 fungal-type DNA-binding domain"/>
    <property type="match status" value="1"/>
</dbReference>
<dbReference type="InterPro" id="IPR050797">
    <property type="entry name" value="Carb_Metab_Trans_Reg"/>
</dbReference>
<comment type="caution">
    <text evidence="3">The sequence shown here is derived from an EMBL/GenBank/DDBJ whole genome shotgun (WGS) entry which is preliminary data.</text>
</comment>
<dbReference type="PROSITE" id="PS50048">
    <property type="entry name" value="ZN2_CY6_FUNGAL_2"/>
    <property type="match status" value="1"/>
</dbReference>
<sequence>MSKRALEVTKASDAELLRTTSPVLNHHGCRSSKLVACISHENFDVIQGMHTYKDLLPRPSFTSSATFTLKMGPHRSPDRSTFDLPSVFTTRRRSIIACTNCRKRKTRCFSTEDFPENPCERCEERGLKCRYTTINDQRDLDAANSAHSSPRQTPPLLLLQNPGIHQPQFDYSVYQEKYGPRGSYHLPPFQHQVPEPALHYLPYFPPPDNHDEFSLRSDTASSFSDDSDSSFTMNLRLWDRDADPYSSSRHSWDINLKTDFELKDGHQEYIDLIATAGAKPSVSQVLSIV</sequence>
<evidence type="ECO:0000259" key="2">
    <source>
        <dbReference type="PROSITE" id="PS50048"/>
    </source>
</evidence>
<organism evidence="3 4">
    <name type="scientific">Mycena indigotica</name>
    <dbReference type="NCBI Taxonomy" id="2126181"/>
    <lineage>
        <taxon>Eukaryota</taxon>
        <taxon>Fungi</taxon>
        <taxon>Dikarya</taxon>
        <taxon>Basidiomycota</taxon>
        <taxon>Agaricomycotina</taxon>
        <taxon>Agaricomycetes</taxon>
        <taxon>Agaricomycetidae</taxon>
        <taxon>Agaricales</taxon>
        <taxon>Marasmiineae</taxon>
        <taxon>Mycenaceae</taxon>
        <taxon>Mycena</taxon>
    </lineage>
</organism>
<dbReference type="Proteomes" id="UP000636479">
    <property type="component" value="Unassembled WGS sequence"/>
</dbReference>
<dbReference type="GeneID" id="59345539"/>
<dbReference type="InterPro" id="IPR036864">
    <property type="entry name" value="Zn2-C6_fun-type_DNA-bd_sf"/>
</dbReference>
<dbReference type="OrthoDB" id="2260578at2759"/>
<dbReference type="PANTHER" id="PTHR31668">
    <property type="entry name" value="GLUCOSE TRANSPORT TRANSCRIPTION REGULATOR RGT1-RELATED-RELATED"/>
    <property type="match status" value="1"/>
</dbReference>
<dbReference type="SMART" id="SM00066">
    <property type="entry name" value="GAL4"/>
    <property type="match status" value="1"/>
</dbReference>
<dbReference type="GO" id="GO:0000981">
    <property type="term" value="F:DNA-binding transcription factor activity, RNA polymerase II-specific"/>
    <property type="evidence" value="ECO:0007669"/>
    <property type="project" value="InterPro"/>
</dbReference>
<feature type="domain" description="Zn(2)-C6 fungal-type" evidence="2">
    <location>
        <begin position="97"/>
        <end position="131"/>
    </location>
</feature>
<keyword evidence="4" id="KW-1185">Reference proteome</keyword>
<dbReference type="Pfam" id="PF00172">
    <property type="entry name" value="Zn_clus"/>
    <property type="match status" value="1"/>
</dbReference>